<comment type="subcellular location">
    <subcellularLocation>
        <location evidence="1">Cell membrane</location>
        <topology evidence="1">Multi-pass membrane protein</topology>
    </subcellularLocation>
</comment>
<gene>
    <name evidence="8" type="ORF">RU97_GL001194</name>
</gene>
<keyword evidence="5 6" id="KW-0472">Membrane</keyword>
<dbReference type="Pfam" id="PF00753">
    <property type="entry name" value="Lactamase_B"/>
    <property type="match status" value="1"/>
</dbReference>
<dbReference type="SUPFAM" id="SSF56281">
    <property type="entry name" value="Metallo-hydrolase/oxidoreductase"/>
    <property type="match status" value="1"/>
</dbReference>
<dbReference type="InterPro" id="IPR001279">
    <property type="entry name" value="Metallo-B-lactamas"/>
</dbReference>
<evidence type="ECO:0000256" key="1">
    <source>
        <dbReference type="ARBA" id="ARBA00004651"/>
    </source>
</evidence>
<feature type="transmembrane region" description="Helical" evidence="6">
    <location>
        <begin position="340"/>
        <end position="356"/>
    </location>
</feature>
<dbReference type="AlphaFoldDB" id="A0A1L8RIQ8"/>
<feature type="transmembrane region" description="Helical" evidence="6">
    <location>
        <begin position="42"/>
        <end position="62"/>
    </location>
</feature>
<keyword evidence="3 6" id="KW-0812">Transmembrane</keyword>
<feature type="transmembrane region" description="Helical" evidence="6">
    <location>
        <begin position="421"/>
        <end position="438"/>
    </location>
</feature>
<dbReference type="SMART" id="SM00849">
    <property type="entry name" value="Lactamase_B"/>
    <property type="match status" value="1"/>
</dbReference>
<dbReference type="GO" id="GO:0030420">
    <property type="term" value="P:establishment of competence for transformation"/>
    <property type="evidence" value="ECO:0007669"/>
    <property type="project" value="InterPro"/>
</dbReference>
<keyword evidence="2" id="KW-1003">Cell membrane</keyword>
<dbReference type="EMBL" id="JXKH01000002">
    <property type="protein sequence ID" value="OJG19623.1"/>
    <property type="molecule type" value="Genomic_DNA"/>
</dbReference>
<sequence length="724" mass="81920">MAGLWLFSAWLLAGIAGCFFFPHWTTIGFLLYTLFRIYRTQLPFLQIRCLVFGLFFACFMGWTGRPVKEDLNQIEILPDTIQVAGDQLQFTARGQKLFPVYYQLRTEAEQQWWQKQTAVLTLRLTGEFSLPRGRRNLEGFDYRNYQRLLGQPQQFSAETIEVQTQPSQRLSIHQWRARLLRHIREKFPAAVARWTNGLLFGAKDATFEPILTRSKGLGIMHLFSLSGMHISILFGCLRYLLYRSGVTIERSAWLLSGIALLYLGLAGATISILRAVSQFVARELSRRFQWDWQGLDCWSIAVIVGLLVRPGMLLTAAGQLSYGFSFLLAVEKSGSLLKQSLRLNLLLLPVLSYHFYEWQPLSILWTALLTPVFSLLLPLLLVHLCVPLPFFSAFLNQLCQFLERGLDWGQQLSFSWVMGRLSYPLTVGLLLLGIWCLLKPGRFKWLLLCWGTIFVLLQFPQDQIAFIDVGQGASTFIRTQGKNILVDTGGRVSFQTEGWRQRPLKANAENTLLPYLKSQAVTHLDAVFITHRDTDHMGDLLTLAETISIRQVFYPEGAQNEPKFQQVLLALRKQGIAVQGLLASQQASKSWLQVLHPFTAGTGANEDSLVVKLRVLDRNLLITGDLGQTGELELVKKYGKNLQADLLAAGHHGSRTSSHPQFLATVAPRLAVISCGLNNRFGHPHPEVLNTMAAEKIPVWRTDQHGMVRLRETITGVVLERSQD</sequence>
<evidence type="ECO:0000259" key="7">
    <source>
        <dbReference type="SMART" id="SM00849"/>
    </source>
</evidence>
<dbReference type="InterPro" id="IPR004797">
    <property type="entry name" value="Competence_ComEC/Rec2"/>
</dbReference>
<protein>
    <recommendedName>
        <fullName evidence="7">Metallo-beta-lactamase domain-containing protein</fullName>
    </recommendedName>
</protein>
<reference evidence="8 9" key="1">
    <citation type="submission" date="2014-12" db="EMBL/GenBank/DDBJ databases">
        <title>Draft genome sequences of 29 type strains of Enterococci.</title>
        <authorList>
            <person name="Zhong Z."/>
            <person name="Sun Z."/>
            <person name="Liu W."/>
            <person name="Zhang W."/>
            <person name="Zhang H."/>
        </authorList>
    </citation>
    <scope>NUCLEOTIDE SEQUENCE [LARGE SCALE GENOMIC DNA]</scope>
    <source>
        <strain evidence="8 9">DSM 17029</strain>
    </source>
</reference>
<dbReference type="CDD" id="cd07731">
    <property type="entry name" value="ComA-like_MBL-fold"/>
    <property type="match status" value="1"/>
</dbReference>
<evidence type="ECO:0000313" key="8">
    <source>
        <dbReference type="EMBL" id="OJG19623.1"/>
    </source>
</evidence>
<evidence type="ECO:0000256" key="2">
    <source>
        <dbReference type="ARBA" id="ARBA00022475"/>
    </source>
</evidence>
<dbReference type="PANTHER" id="PTHR30619">
    <property type="entry name" value="DNA INTERNALIZATION/COMPETENCE PROTEIN COMEC/REC2"/>
    <property type="match status" value="1"/>
</dbReference>
<dbReference type="Proteomes" id="UP000181884">
    <property type="component" value="Unassembled WGS sequence"/>
</dbReference>
<keyword evidence="4 6" id="KW-1133">Transmembrane helix</keyword>
<organism evidence="8 9">
    <name type="scientific">Enterococcus canis</name>
    <dbReference type="NCBI Taxonomy" id="214095"/>
    <lineage>
        <taxon>Bacteria</taxon>
        <taxon>Bacillati</taxon>
        <taxon>Bacillota</taxon>
        <taxon>Bacilli</taxon>
        <taxon>Lactobacillales</taxon>
        <taxon>Enterococcaceae</taxon>
        <taxon>Enterococcus</taxon>
    </lineage>
</organism>
<dbReference type="GO" id="GO:0005886">
    <property type="term" value="C:plasma membrane"/>
    <property type="evidence" value="ECO:0007669"/>
    <property type="project" value="UniProtKB-SubCell"/>
</dbReference>
<dbReference type="InterPro" id="IPR004477">
    <property type="entry name" value="ComEC_N"/>
</dbReference>
<dbReference type="InterPro" id="IPR052159">
    <property type="entry name" value="Competence_DNA_uptake"/>
</dbReference>
<dbReference type="NCBIfam" id="TIGR00361">
    <property type="entry name" value="ComEC_Rec2"/>
    <property type="match status" value="1"/>
</dbReference>
<evidence type="ECO:0000256" key="6">
    <source>
        <dbReference type="SAM" id="Phobius"/>
    </source>
</evidence>
<dbReference type="Gene3D" id="3.60.15.10">
    <property type="entry name" value="Ribonuclease Z/Hydroxyacylglutathione hydrolase-like"/>
    <property type="match status" value="1"/>
</dbReference>
<feature type="transmembrane region" description="Helical" evidence="6">
    <location>
        <begin position="363"/>
        <end position="384"/>
    </location>
</feature>
<feature type="transmembrane region" description="Helical" evidence="6">
    <location>
        <begin position="253"/>
        <end position="276"/>
    </location>
</feature>
<dbReference type="InterPro" id="IPR035681">
    <property type="entry name" value="ComA-like_MBL"/>
</dbReference>
<feature type="transmembrane region" description="Helical" evidence="6">
    <location>
        <begin position="297"/>
        <end position="320"/>
    </location>
</feature>
<dbReference type="PANTHER" id="PTHR30619:SF7">
    <property type="entry name" value="BETA-LACTAMASE DOMAIN PROTEIN"/>
    <property type="match status" value="1"/>
</dbReference>
<dbReference type="Pfam" id="PF03772">
    <property type="entry name" value="Competence"/>
    <property type="match status" value="1"/>
</dbReference>
<proteinExistence type="predicted"/>
<evidence type="ECO:0000256" key="4">
    <source>
        <dbReference type="ARBA" id="ARBA00022989"/>
    </source>
</evidence>
<evidence type="ECO:0000256" key="5">
    <source>
        <dbReference type="ARBA" id="ARBA00023136"/>
    </source>
</evidence>
<comment type="caution">
    <text evidence="8">The sequence shown here is derived from an EMBL/GenBank/DDBJ whole genome shotgun (WGS) entry which is preliminary data.</text>
</comment>
<evidence type="ECO:0000313" key="9">
    <source>
        <dbReference type="Proteomes" id="UP000181884"/>
    </source>
</evidence>
<dbReference type="STRING" id="214095.RU97_GL001194"/>
<evidence type="ECO:0000256" key="3">
    <source>
        <dbReference type="ARBA" id="ARBA00022692"/>
    </source>
</evidence>
<accession>A0A1L8RIQ8</accession>
<dbReference type="InterPro" id="IPR036866">
    <property type="entry name" value="RibonucZ/Hydroxyglut_hydro"/>
</dbReference>
<name>A0A1L8RIQ8_9ENTE</name>
<dbReference type="NCBIfam" id="TIGR00360">
    <property type="entry name" value="ComEC_N-term"/>
    <property type="match status" value="1"/>
</dbReference>
<feature type="domain" description="Metallo-beta-lactamase" evidence="7">
    <location>
        <begin position="471"/>
        <end position="677"/>
    </location>
</feature>
<keyword evidence="9" id="KW-1185">Reference proteome</keyword>
<feature type="transmembrane region" description="Helical" evidence="6">
    <location>
        <begin position="222"/>
        <end position="241"/>
    </location>
</feature>